<keyword evidence="6" id="KW-1185">Reference proteome</keyword>
<name>A0A420XKC3_9ACTN</name>
<protein>
    <submittedName>
        <fullName evidence="5">Glycosyltransferase involved in cell wall biosynthesis</fullName>
    </submittedName>
</protein>
<dbReference type="PANTHER" id="PTHR45947:SF3">
    <property type="entry name" value="SULFOQUINOVOSYL TRANSFERASE SQD2"/>
    <property type="match status" value="1"/>
</dbReference>
<dbReference type="SUPFAM" id="SSF53756">
    <property type="entry name" value="UDP-Glycosyltransferase/glycogen phosphorylase"/>
    <property type="match status" value="1"/>
</dbReference>
<comment type="caution">
    <text evidence="5">The sequence shown here is derived from an EMBL/GenBank/DDBJ whole genome shotgun (WGS) entry which is preliminary data.</text>
</comment>
<keyword evidence="2 5" id="KW-0808">Transferase</keyword>
<dbReference type="Gene3D" id="3.40.50.2000">
    <property type="entry name" value="Glycogen Phosphorylase B"/>
    <property type="match status" value="2"/>
</dbReference>
<gene>
    <name evidence="5" type="ORF">CLV35_3700</name>
</gene>
<evidence type="ECO:0000259" key="4">
    <source>
        <dbReference type="Pfam" id="PF13439"/>
    </source>
</evidence>
<dbReference type="InterPro" id="IPR001296">
    <property type="entry name" value="Glyco_trans_1"/>
</dbReference>
<sequence length="371" mass="39029">MRVVHVSDFYLPRIGGVELHVRDLARLQSAEGHDVGVLTSTAPGSSSEDDGVRVVRLAPAGPLRHPLHPGALLRVGAALEQLKPDVLHVHAGGISPLGATVGRAAVRAGIPVVVTMHSVMATLAPAFRALDTATRWSGSPVHWTAVSPAAAAPLRRALRDRPVEVLPNGIDTAAWRTDAPADRPDELLVVAVMRLVPRKRPLHLLRVLRQVRAQTASDVRLRAVVAGDGPLRPAMQAYLSAHGMDGWVELAGGLPRPQVRELLARADVFVAPARLESFGLAPLEARCAGVPVVARADGGVESFVVDGVNGLLVHDDAELAAAVARLVAMPELRLAMAEHNRTTCPPVDWAQVLGRVDAAYAAAAAKAAPCG</sequence>
<evidence type="ECO:0000256" key="1">
    <source>
        <dbReference type="ARBA" id="ARBA00022676"/>
    </source>
</evidence>
<evidence type="ECO:0000313" key="6">
    <source>
        <dbReference type="Proteomes" id="UP000281955"/>
    </source>
</evidence>
<accession>A0A420XKC3</accession>
<dbReference type="AlphaFoldDB" id="A0A420XKC3"/>
<evidence type="ECO:0000256" key="2">
    <source>
        <dbReference type="ARBA" id="ARBA00022679"/>
    </source>
</evidence>
<keyword evidence="1" id="KW-0328">Glycosyltransferase</keyword>
<evidence type="ECO:0000313" key="5">
    <source>
        <dbReference type="EMBL" id="RKS68572.1"/>
    </source>
</evidence>
<feature type="domain" description="Glycosyltransferase subfamily 4-like N-terminal" evidence="4">
    <location>
        <begin position="14"/>
        <end position="173"/>
    </location>
</feature>
<dbReference type="EMBL" id="RBWV01000016">
    <property type="protein sequence ID" value="RKS68572.1"/>
    <property type="molecule type" value="Genomic_DNA"/>
</dbReference>
<dbReference type="GO" id="GO:0016758">
    <property type="term" value="F:hexosyltransferase activity"/>
    <property type="evidence" value="ECO:0007669"/>
    <property type="project" value="TreeGrafter"/>
</dbReference>
<dbReference type="RefSeq" id="WP_121194940.1">
    <property type="nucleotide sequence ID" value="NZ_RBWV01000016.1"/>
</dbReference>
<dbReference type="InParanoid" id="A0A420XKC3"/>
<evidence type="ECO:0000259" key="3">
    <source>
        <dbReference type="Pfam" id="PF00534"/>
    </source>
</evidence>
<dbReference type="Pfam" id="PF00534">
    <property type="entry name" value="Glycos_transf_1"/>
    <property type="match status" value="1"/>
</dbReference>
<dbReference type="PANTHER" id="PTHR45947">
    <property type="entry name" value="SULFOQUINOVOSYL TRANSFERASE SQD2"/>
    <property type="match status" value="1"/>
</dbReference>
<organism evidence="5 6">
    <name type="scientific">Motilibacter peucedani</name>
    <dbReference type="NCBI Taxonomy" id="598650"/>
    <lineage>
        <taxon>Bacteria</taxon>
        <taxon>Bacillati</taxon>
        <taxon>Actinomycetota</taxon>
        <taxon>Actinomycetes</taxon>
        <taxon>Motilibacterales</taxon>
        <taxon>Motilibacteraceae</taxon>
        <taxon>Motilibacter</taxon>
    </lineage>
</organism>
<feature type="domain" description="Glycosyl transferase family 1" evidence="3">
    <location>
        <begin position="184"/>
        <end position="341"/>
    </location>
</feature>
<proteinExistence type="predicted"/>
<dbReference type="InterPro" id="IPR028098">
    <property type="entry name" value="Glyco_trans_4-like_N"/>
</dbReference>
<dbReference type="CDD" id="cd03801">
    <property type="entry name" value="GT4_PimA-like"/>
    <property type="match status" value="1"/>
</dbReference>
<dbReference type="Proteomes" id="UP000281955">
    <property type="component" value="Unassembled WGS sequence"/>
</dbReference>
<dbReference type="Pfam" id="PF13439">
    <property type="entry name" value="Glyco_transf_4"/>
    <property type="match status" value="1"/>
</dbReference>
<dbReference type="OrthoDB" id="9792269at2"/>
<dbReference type="InterPro" id="IPR050194">
    <property type="entry name" value="Glycosyltransferase_grp1"/>
</dbReference>
<dbReference type="GO" id="GO:1901137">
    <property type="term" value="P:carbohydrate derivative biosynthetic process"/>
    <property type="evidence" value="ECO:0007669"/>
    <property type="project" value="UniProtKB-ARBA"/>
</dbReference>
<reference evidence="5 6" key="1">
    <citation type="submission" date="2018-10" db="EMBL/GenBank/DDBJ databases">
        <title>Genomic Encyclopedia of Archaeal and Bacterial Type Strains, Phase II (KMG-II): from individual species to whole genera.</title>
        <authorList>
            <person name="Goeker M."/>
        </authorList>
    </citation>
    <scope>NUCLEOTIDE SEQUENCE [LARGE SCALE GENOMIC DNA]</scope>
    <source>
        <strain evidence="5 6">RP-AC37</strain>
    </source>
</reference>